<feature type="transmembrane region" description="Helical" evidence="1">
    <location>
        <begin position="306"/>
        <end position="325"/>
    </location>
</feature>
<dbReference type="EMBL" id="PEBJ01000010">
    <property type="protein sequence ID" value="PJM76390.1"/>
    <property type="molecule type" value="Genomic_DNA"/>
</dbReference>
<keyword evidence="1" id="KW-0812">Transmembrane</keyword>
<proteinExistence type="predicted"/>
<dbReference type="Pfam" id="PF14897">
    <property type="entry name" value="EpsG"/>
    <property type="match status" value="1"/>
</dbReference>
<dbReference type="InterPro" id="IPR049458">
    <property type="entry name" value="EpsG-like"/>
</dbReference>
<keyword evidence="1" id="KW-1133">Transmembrane helix</keyword>
<name>A0A2M9HHT7_9BIFI</name>
<dbReference type="AlphaFoldDB" id="A0A2M9HHT7"/>
<keyword evidence="1" id="KW-0472">Membrane</keyword>
<feature type="transmembrane region" description="Helical" evidence="1">
    <location>
        <begin position="250"/>
        <end position="266"/>
    </location>
</feature>
<reference evidence="3" key="1">
    <citation type="submission" date="2017-10" db="EMBL/GenBank/DDBJ databases">
        <title>Draft genome sequences of strains TRE 1, TRE 9, TRE H and TRI 7, isolated from tamarins, belonging to four potential novel Bifidobacterium species.</title>
        <authorList>
            <person name="Mattarelli P."/>
            <person name="Modesto M."/>
            <person name="Puglisi E."/>
            <person name="Morelli L."/>
            <person name="Bonetti A."/>
            <person name="Spezio C."/>
            <person name="Sandri C."/>
        </authorList>
    </citation>
    <scope>NUCLEOTIDE SEQUENCE [LARGE SCALE GENOMIC DNA]</scope>
    <source>
        <strain evidence="3">TREH</strain>
    </source>
</reference>
<feature type="transmembrane region" description="Helical" evidence="1">
    <location>
        <begin position="278"/>
        <end position="299"/>
    </location>
</feature>
<evidence type="ECO:0000313" key="2">
    <source>
        <dbReference type="EMBL" id="PJM76390.1"/>
    </source>
</evidence>
<feature type="transmembrane region" description="Helical" evidence="1">
    <location>
        <begin position="20"/>
        <end position="40"/>
    </location>
</feature>
<feature type="transmembrane region" description="Helical" evidence="1">
    <location>
        <begin position="140"/>
        <end position="157"/>
    </location>
</feature>
<sequence>MYIYIANILLSTIFFKLSDYFRSRICLTIAVLLPVSVAGLRDTWIGTDIAVYAADTYSHAASSSSFFALLSQFSNQPPGFLLLTWIVSRLGQNLFWVYLATLQLICIIPIYITLKYLVGKYTWLGMCAYLILIFPSSLNMMKQCIAVCIVFSSLIFIKKRNFKLFLLTILLAFTMHQTAILFIVIYPLYLYIGSQKIDKVIKYLSLGALTFIFIFSLIIYYREFITILADTRDTYTYIADRMNSNTFNQTNLLILLYMIILHLFFIREGNYKKNNITGLFFTAEYLSILGWCAEFLSLIAAGLSRIGLYGQIFNCLYLVLLAKILPKRTAIILQSIYVILALYTSFHLIINGQNQIYPYSSRLLGI</sequence>
<feature type="transmembrane region" description="Helical" evidence="1">
    <location>
        <begin position="201"/>
        <end position="221"/>
    </location>
</feature>
<evidence type="ECO:0008006" key="4">
    <source>
        <dbReference type="Google" id="ProtNLM"/>
    </source>
</evidence>
<evidence type="ECO:0000313" key="3">
    <source>
        <dbReference type="Proteomes" id="UP000229239"/>
    </source>
</evidence>
<accession>A0A2M9HHT7</accession>
<feature type="transmembrane region" description="Helical" evidence="1">
    <location>
        <begin position="93"/>
        <end position="112"/>
    </location>
</feature>
<keyword evidence="3" id="KW-1185">Reference proteome</keyword>
<dbReference type="Proteomes" id="UP000229239">
    <property type="component" value="Unassembled WGS sequence"/>
</dbReference>
<feature type="transmembrane region" description="Helical" evidence="1">
    <location>
        <begin position="164"/>
        <end position="189"/>
    </location>
</feature>
<gene>
    <name evidence="2" type="ORF">CSQ86_09610</name>
</gene>
<protein>
    <recommendedName>
        <fullName evidence="4">EpsG family protein</fullName>
    </recommendedName>
</protein>
<feature type="transmembrane region" description="Helical" evidence="1">
    <location>
        <begin position="331"/>
        <end position="350"/>
    </location>
</feature>
<comment type="caution">
    <text evidence="2">The sequence shown here is derived from an EMBL/GenBank/DDBJ whole genome shotgun (WGS) entry which is preliminary data.</text>
</comment>
<organism evidence="2 3">
    <name type="scientific">Bifidobacterium felsineum</name>
    <dbReference type="NCBI Taxonomy" id="2045440"/>
    <lineage>
        <taxon>Bacteria</taxon>
        <taxon>Bacillati</taxon>
        <taxon>Actinomycetota</taxon>
        <taxon>Actinomycetes</taxon>
        <taxon>Bifidobacteriales</taxon>
        <taxon>Bifidobacteriaceae</taxon>
        <taxon>Bifidobacterium</taxon>
    </lineage>
</organism>
<dbReference type="RefSeq" id="WP_100494924.1">
    <property type="nucleotide sequence ID" value="NZ_PEBJ01000010.1"/>
</dbReference>
<evidence type="ECO:0000256" key="1">
    <source>
        <dbReference type="SAM" id="Phobius"/>
    </source>
</evidence>